<evidence type="ECO:0000259" key="3">
    <source>
        <dbReference type="Pfam" id="PF08543"/>
    </source>
</evidence>
<dbReference type="InterPro" id="IPR027574">
    <property type="entry name" value="Thiaminase_II"/>
</dbReference>
<feature type="domain" description="Pyridoxamine kinase/Phosphomethylpyrimidine kinase" evidence="3">
    <location>
        <begin position="11"/>
        <end position="275"/>
    </location>
</feature>
<proteinExistence type="predicted"/>
<dbReference type="NCBIfam" id="TIGR00097">
    <property type="entry name" value="HMP-P_kinase"/>
    <property type="match status" value="1"/>
</dbReference>
<dbReference type="GO" id="GO:0008902">
    <property type="term" value="F:hydroxymethylpyrimidine kinase activity"/>
    <property type="evidence" value="ECO:0007669"/>
    <property type="project" value="TreeGrafter"/>
</dbReference>
<dbReference type="InterPro" id="IPR013749">
    <property type="entry name" value="PM/HMP-P_kinase-1"/>
</dbReference>
<protein>
    <submittedName>
        <fullName evidence="4">Probable thiamin biosynthesis thi-4</fullName>
    </submittedName>
</protein>
<feature type="compositionally biased region" description="Basic and acidic residues" evidence="1">
    <location>
        <begin position="529"/>
        <end position="541"/>
    </location>
</feature>
<dbReference type="SUPFAM" id="SSF53613">
    <property type="entry name" value="Ribokinase-like"/>
    <property type="match status" value="1"/>
</dbReference>
<dbReference type="NCBIfam" id="TIGR04306">
    <property type="entry name" value="salvage_TenA"/>
    <property type="match status" value="1"/>
</dbReference>
<reference evidence="4" key="1">
    <citation type="submission" date="2023-11" db="EMBL/GenBank/DDBJ databases">
        <authorList>
            <person name="Alioto T."/>
            <person name="Alioto T."/>
            <person name="Gomez Garrido J."/>
        </authorList>
    </citation>
    <scope>NUCLEOTIDE SEQUENCE</scope>
</reference>
<dbReference type="EMBL" id="CAVMBE010000004">
    <property type="protein sequence ID" value="CAK3827128.1"/>
    <property type="molecule type" value="Genomic_DNA"/>
</dbReference>
<dbReference type="Gene3D" id="3.40.1190.20">
    <property type="match status" value="1"/>
</dbReference>
<keyword evidence="5" id="KW-1185">Reference proteome</keyword>
<feature type="region of interest" description="Disordered" evidence="1">
    <location>
        <begin position="506"/>
        <end position="541"/>
    </location>
</feature>
<dbReference type="SUPFAM" id="SSF48613">
    <property type="entry name" value="Heme oxygenase-like"/>
    <property type="match status" value="1"/>
</dbReference>
<accession>A0AAI9E4G2</accession>
<dbReference type="CDD" id="cd19367">
    <property type="entry name" value="TenA_C_ScTHI20-like"/>
    <property type="match status" value="1"/>
</dbReference>
<dbReference type="GO" id="GO:0008972">
    <property type="term" value="F:phosphomethylpyrimidine kinase activity"/>
    <property type="evidence" value="ECO:0007669"/>
    <property type="project" value="InterPro"/>
</dbReference>
<dbReference type="PANTHER" id="PTHR20858:SF17">
    <property type="entry name" value="HYDROXYMETHYLPYRIMIDINE_PHOSPHOMETHYLPYRIMIDINE KINASE THI20-RELATED"/>
    <property type="match status" value="1"/>
</dbReference>
<feature type="compositionally biased region" description="Polar residues" evidence="1">
    <location>
        <begin position="514"/>
        <end position="528"/>
    </location>
</feature>
<dbReference type="InterPro" id="IPR029056">
    <property type="entry name" value="Ribokinase-like"/>
</dbReference>
<sequence length="541" mass="59036">MKRVLVVAGSDSSGGAGLEADQKVCAAHGCYAMTATAALTAQNTQGVYGIHETPSNFVQKQIDACIEDIGVDVLKTEGMLASAQTVSVVANAIRKHNVRISVVDPVMVATSGAQLLPEKAIKVLVEELLPVATIVTPNIPEANLMLRKAGKKPVEIHDLDGVKELAAEIHKLGPRYVLLKGGHVPLTPSYGVARSEEEKKIVANVLFGGESVDVIEFPYQKTANTHGTGCSLASALACNLALGLDLVQSVIAASRYVDAGIRTAVKLGLGSGPINHFHSLQVQPFPPGGFIDYLLDRYDVQPAWYEYTHHEFVERMGDGTLAPEAFQYYMIQDYLYLTHFARANALAGYKAKHIDDIAGAASIVLHIHREMELHLKECSEFGLTQGMMDRYEESQACTAYSRYVLDIGQSEDWLALQIALLPCLLGYGMIARRLKALQKTNPPKTPNRYATWINNYVASDYTEAVKKGCALVEKHAFKQSPSRIEDLVKIFVHATKMESGFWNMAHAPERRSTSTKTISTVSRNGNTSRNDHNEGEVARAS</sequence>
<gene>
    <name evidence="4" type="ORF">LECACI_7A001279</name>
</gene>
<dbReference type="GO" id="GO:0005829">
    <property type="term" value="C:cytosol"/>
    <property type="evidence" value="ECO:0007669"/>
    <property type="project" value="TreeGrafter"/>
</dbReference>
<evidence type="ECO:0000313" key="5">
    <source>
        <dbReference type="Proteomes" id="UP001296104"/>
    </source>
</evidence>
<dbReference type="InterPro" id="IPR004399">
    <property type="entry name" value="HMP/HMP-P_kinase_dom"/>
</dbReference>
<organism evidence="4 5">
    <name type="scientific">Lecanosticta acicola</name>
    <dbReference type="NCBI Taxonomy" id="111012"/>
    <lineage>
        <taxon>Eukaryota</taxon>
        <taxon>Fungi</taxon>
        <taxon>Dikarya</taxon>
        <taxon>Ascomycota</taxon>
        <taxon>Pezizomycotina</taxon>
        <taxon>Dothideomycetes</taxon>
        <taxon>Dothideomycetidae</taxon>
        <taxon>Mycosphaerellales</taxon>
        <taxon>Mycosphaerellaceae</taxon>
        <taxon>Lecanosticta</taxon>
    </lineage>
</organism>
<dbReference type="Pfam" id="PF03070">
    <property type="entry name" value="TENA_THI-4"/>
    <property type="match status" value="1"/>
</dbReference>
<dbReference type="Proteomes" id="UP001296104">
    <property type="component" value="Unassembled WGS sequence"/>
</dbReference>
<comment type="caution">
    <text evidence="4">The sequence shown here is derived from an EMBL/GenBank/DDBJ whole genome shotgun (WGS) entry which is preliminary data.</text>
</comment>
<dbReference type="InterPro" id="IPR016084">
    <property type="entry name" value="Haem_Oase-like_multi-hlx"/>
</dbReference>
<dbReference type="PANTHER" id="PTHR20858">
    <property type="entry name" value="PHOSPHOMETHYLPYRIMIDINE KINASE"/>
    <property type="match status" value="1"/>
</dbReference>
<dbReference type="FunFam" id="3.40.1190.20:FF:000034">
    <property type="entry name" value="Putative hydroxymethylpyrimidine/ phosphomethylpyrimidine kinase 2"/>
    <property type="match status" value="1"/>
</dbReference>
<dbReference type="AlphaFoldDB" id="A0AAI9E4G2"/>
<dbReference type="GO" id="GO:0050334">
    <property type="term" value="F:thiaminase activity"/>
    <property type="evidence" value="ECO:0007669"/>
    <property type="project" value="InterPro"/>
</dbReference>
<dbReference type="Gene3D" id="1.20.910.10">
    <property type="entry name" value="Heme oxygenase-like"/>
    <property type="match status" value="1"/>
</dbReference>
<name>A0AAI9E4G2_9PEZI</name>
<dbReference type="FunFam" id="1.20.910.10:FF:000003">
    <property type="entry name" value="Hydroxymethylpyrimidine/phosphomethylpyrimidine kinase THI20"/>
    <property type="match status" value="1"/>
</dbReference>
<dbReference type="GO" id="GO:0009228">
    <property type="term" value="P:thiamine biosynthetic process"/>
    <property type="evidence" value="ECO:0007669"/>
    <property type="project" value="InterPro"/>
</dbReference>
<feature type="domain" description="Thiaminase-2/PQQC" evidence="2">
    <location>
        <begin position="299"/>
        <end position="505"/>
    </location>
</feature>
<evidence type="ECO:0000313" key="4">
    <source>
        <dbReference type="EMBL" id="CAK3827128.1"/>
    </source>
</evidence>
<dbReference type="CDD" id="cd01169">
    <property type="entry name" value="HMPP_kinase"/>
    <property type="match status" value="1"/>
</dbReference>
<evidence type="ECO:0000259" key="2">
    <source>
        <dbReference type="Pfam" id="PF03070"/>
    </source>
</evidence>
<evidence type="ECO:0000256" key="1">
    <source>
        <dbReference type="SAM" id="MobiDB-lite"/>
    </source>
</evidence>
<dbReference type="Pfam" id="PF08543">
    <property type="entry name" value="Phos_pyr_kin"/>
    <property type="match status" value="1"/>
</dbReference>
<dbReference type="InterPro" id="IPR004305">
    <property type="entry name" value="Thiaminase-2/PQQC"/>
</dbReference>